<feature type="transmembrane region" description="Helical" evidence="1">
    <location>
        <begin position="7"/>
        <end position="27"/>
    </location>
</feature>
<dbReference type="Pfam" id="PF01569">
    <property type="entry name" value="PAP2"/>
    <property type="match status" value="1"/>
</dbReference>
<keyword evidence="1" id="KW-0812">Transmembrane</keyword>
<keyword evidence="1" id="KW-1133">Transmembrane helix</keyword>
<gene>
    <name evidence="3" type="ORF">HKK74_08105</name>
</gene>
<dbReference type="Proteomes" id="UP000805614">
    <property type="component" value="Unassembled WGS sequence"/>
</dbReference>
<feature type="transmembrane region" description="Helical" evidence="1">
    <location>
        <begin position="208"/>
        <end position="228"/>
    </location>
</feature>
<evidence type="ECO:0000313" key="4">
    <source>
        <dbReference type="Proteomes" id="UP000805614"/>
    </source>
</evidence>
<proteinExistence type="predicted"/>
<feature type="transmembrane region" description="Helical" evidence="1">
    <location>
        <begin position="157"/>
        <end position="180"/>
    </location>
</feature>
<evidence type="ECO:0000313" key="3">
    <source>
        <dbReference type="EMBL" id="MBC6465455.1"/>
    </source>
</evidence>
<dbReference type="InterPro" id="IPR036938">
    <property type="entry name" value="PAP2/HPO_sf"/>
</dbReference>
<feature type="transmembrane region" description="Helical" evidence="1">
    <location>
        <begin position="278"/>
        <end position="295"/>
    </location>
</feature>
<dbReference type="PANTHER" id="PTHR14969:SF13">
    <property type="entry name" value="AT30094P"/>
    <property type="match status" value="1"/>
</dbReference>
<evidence type="ECO:0000256" key="1">
    <source>
        <dbReference type="SAM" id="Phobius"/>
    </source>
</evidence>
<keyword evidence="1" id="KW-0472">Membrane</keyword>
<protein>
    <submittedName>
        <fullName evidence="3">Phosphatase PAP2 family protein</fullName>
    </submittedName>
</protein>
<feature type="transmembrane region" description="Helical" evidence="1">
    <location>
        <begin position="33"/>
        <end position="51"/>
    </location>
</feature>
<dbReference type="PANTHER" id="PTHR14969">
    <property type="entry name" value="SPHINGOSINE-1-PHOSPHATE PHOSPHOHYDROLASE"/>
    <property type="match status" value="1"/>
</dbReference>
<sequence length="317" mass="33356">MLTEIMRFISFIGSAGFYLPVVVLVFWCFSPRVAARAAVVLAFSAAVNTLLKLLWHAPRPYWTDPSVKAYQSLASFGMPSGHAQSAAVGWGLVGVQARRRAVWVLVGVVVFLVGVSRVYLGVHSVWQVLAGWAIGAVLLAAALALEPIVVPWWTRRALAVQFLLSAVVAAAVLVATALAVEALAGRPLPGAWARAIEVAGGTVKPVSLAQGSAATGTLFGVLAGLSWLTRTGWYDAGGPPLKRLARLPIGFAGAAAIWVVGLFAGTQVIVVFVVYTLLTLWIIFGAPAVFVRLGLARREVRAARADGLAPGDARSIT</sequence>
<reference evidence="3 4" key="1">
    <citation type="submission" date="2020-06" db="EMBL/GenBank/DDBJ databases">
        <title>Actinomadura xiongansis sp. nov., isolated from soil of Baiyangdian.</title>
        <authorList>
            <person name="Zhang X."/>
        </authorList>
    </citation>
    <scope>NUCLEOTIDE SEQUENCE [LARGE SCALE GENOMIC DNA]</scope>
    <source>
        <strain evidence="3 4">HBUM206468</strain>
    </source>
</reference>
<accession>A0ABR7LKR6</accession>
<evidence type="ECO:0000259" key="2">
    <source>
        <dbReference type="SMART" id="SM00014"/>
    </source>
</evidence>
<comment type="caution">
    <text evidence="3">The sequence shown here is derived from an EMBL/GenBank/DDBJ whole genome shotgun (WGS) entry which is preliminary data.</text>
</comment>
<feature type="domain" description="Phosphatidic acid phosphatase type 2/haloperoxidase" evidence="2">
    <location>
        <begin position="34"/>
        <end position="143"/>
    </location>
</feature>
<keyword evidence="4" id="KW-1185">Reference proteome</keyword>
<dbReference type="SUPFAM" id="SSF48317">
    <property type="entry name" value="Acid phosphatase/Vanadium-dependent haloperoxidase"/>
    <property type="match status" value="1"/>
</dbReference>
<dbReference type="EMBL" id="JABVEC010000004">
    <property type="protein sequence ID" value="MBC6465455.1"/>
    <property type="molecule type" value="Genomic_DNA"/>
</dbReference>
<feature type="transmembrane region" description="Helical" evidence="1">
    <location>
        <begin position="126"/>
        <end position="145"/>
    </location>
</feature>
<feature type="transmembrane region" description="Helical" evidence="1">
    <location>
        <begin position="249"/>
        <end position="272"/>
    </location>
</feature>
<dbReference type="SMART" id="SM00014">
    <property type="entry name" value="acidPPc"/>
    <property type="match status" value="1"/>
</dbReference>
<organism evidence="3 4">
    <name type="scientific">Actinomadura alba</name>
    <dbReference type="NCBI Taxonomy" id="406431"/>
    <lineage>
        <taxon>Bacteria</taxon>
        <taxon>Bacillati</taxon>
        <taxon>Actinomycetota</taxon>
        <taxon>Actinomycetes</taxon>
        <taxon>Streptosporangiales</taxon>
        <taxon>Thermomonosporaceae</taxon>
        <taxon>Actinomadura</taxon>
    </lineage>
</organism>
<name>A0ABR7LKR6_9ACTN</name>
<feature type="transmembrane region" description="Helical" evidence="1">
    <location>
        <begin position="101"/>
        <end position="120"/>
    </location>
</feature>
<dbReference type="InterPro" id="IPR000326">
    <property type="entry name" value="PAP2/HPO"/>
</dbReference>
<dbReference type="RefSeq" id="WP_187242453.1">
    <property type="nucleotide sequence ID" value="NZ_BAAAOK010000015.1"/>
</dbReference>
<dbReference type="Gene3D" id="1.20.144.10">
    <property type="entry name" value="Phosphatidic acid phosphatase type 2/haloperoxidase"/>
    <property type="match status" value="1"/>
</dbReference>